<dbReference type="GO" id="GO:0070072">
    <property type="term" value="P:vacuolar proton-transporting V-type ATPase complex assembly"/>
    <property type="evidence" value="ECO:0007669"/>
    <property type="project" value="InterPro"/>
</dbReference>
<dbReference type="PANTHER" id="PTHR31996">
    <property type="entry name" value="COILED-COIL DOMAIN-CONTAINING PROTEIN 115"/>
    <property type="match status" value="1"/>
</dbReference>
<reference evidence="4 5" key="1">
    <citation type="journal article" date="2009" name="Genome Res.">
        <title>Comparative genomics of the fungal pathogens Candida dubliniensis and Candida albicans.</title>
        <authorList>
            <person name="Jackson A.P."/>
            <person name="Gamble J.A."/>
            <person name="Yeomans T."/>
            <person name="Moran G.P."/>
            <person name="Saunders D."/>
            <person name="Harris D."/>
            <person name="Aslett M."/>
            <person name="Barrell J.F."/>
            <person name="Butler G."/>
            <person name="Citiulo F."/>
            <person name="Coleman D.C."/>
            <person name="de Groot P.W.J."/>
            <person name="Goodwin T.J."/>
            <person name="Quail M.A."/>
            <person name="McQuillan J."/>
            <person name="Munro C.A."/>
            <person name="Pain A."/>
            <person name="Poulter R.T."/>
            <person name="Rajandream M.A."/>
            <person name="Renauld H."/>
            <person name="Spiering M.J."/>
            <person name="Tivey A."/>
            <person name="Gow N.A.R."/>
            <person name="Barrell B."/>
            <person name="Sullivan D.J."/>
            <person name="Berriman M."/>
        </authorList>
    </citation>
    <scope>NUCLEOTIDE SEQUENCE [LARGE SCALE GENOMIC DNA]</scope>
    <source>
        <strain evidence="5">CD36 / ATCC MYA-646 / CBS 7987 / NCPF 3949 / NRRL Y-17841</strain>
    </source>
</reference>
<dbReference type="RefSeq" id="XP_002422438.1">
    <property type="nucleotide sequence ID" value="XM_002422393.1"/>
</dbReference>
<keyword evidence="5" id="KW-1185">Reference proteome</keyword>
<dbReference type="CGD" id="CAL0000170178">
    <property type="gene designation" value="Cd36_34885"/>
</dbReference>
<dbReference type="KEGG" id="cdu:CD36_34885"/>
<feature type="region of interest" description="Disordered" evidence="2">
    <location>
        <begin position="85"/>
        <end position="135"/>
    </location>
</feature>
<dbReference type="OrthoDB" id="408631at2759"/>
<name>B9WMX9_CANDC</name>
<evidence type="ECO:0000313" key="5">
    <source>
        <dbReference type="Proteomes" id="UP000002605"/>
    </source>
</evidence>
<dbReference type="VEuPathDB" id="FungiDB:CD36_34885"/>
<organism evidence="4 5">
    <name type="scientific">Candida dubliniensis (strain CD36 / ATCC MYA-646 / CBS 7987 / NCPF 3949 / NRRL Y-17841)</name>
    <name type="common">Yeast</name>
    <dbReference type="NCBI Taxonomy" id="573826"/>
    <lineage>
        <taxon>Eukaryota</taxon>
        <taxon>Fungi</taxon>
        <taxon>Dikarya</taxon>
        <taxon>Ascomycota</taxon>
        <taxon>Saccharomycotina</taxon>
        <taxon>Pichiomycetes</taxon>
        <taxon>Debaryomycetaceae</taxon>
        <taxon>Candida/Lodderomyces clade</taxon>
        <taxon>Candida</taxon>
    </lineage>
</organism>
<dbReference type="PANTHER" id="PTHR31996:SF2">
    <property type="entry name" value="COILED-COIL DOMAIN-CONTAINING PROTEIN 115"/>
    <property type="match status" value="1"/>
</dbReference>
<dbReference type="HOGENOM" id="CLU_089394_1_0_1"/>
<dbReference type="EMBL" id="FM992695">
    <property type="protein sequence ID" value="CAX40445.1"/>
    <property type="molecule type" value="Genomic_DNA"/>
</dbReference>
<evidence type="ECO:0000256" key="2">
    <source>
        <dbReference type="SAM" id="MobiDB-lite"/>
    </source>
</evidence>
<dbReference type="GO" id="GO:0051082">
    <property type="term" value="F:unfolded protein binding"/>
    <property type="evidence" value="ECO:0007669"/>
    <property type="project" value="TreeGrafter"/>
</dbReference>
<evidence type="ECO:0000313" key="4">
    <source>
        <dbReference type="EMBL" id="CAX40445.1"/>
    </source>
</evidence>
<gene>
    <name evidence="3" type="ordered locus">Cd36_34885</name>
    <name evidence="4" type="ORF">CD36_34885</name>
</gene>
<accession>B9WMX9</accession>
<sequence>MTTMEQTIDSKTIQLLELLDKYQQLTTSNRENFIDGFSNLSRANFQNDKSKYGLEKFDFRCYKACKIIDIKHDKFELINRLMKVNNNNNNNNNNNLATTDSTSSDEKESSKTIRNRKDEKKTTTATTTTTTSEDIVEKTDHDEFRDPIKQFGTIVPYELYKCQENFNNGLNQLIQIINLQKQINQLIQELN</sequence>
<feature type="compositionally biased region" description="Low complexity" evidence="2">
    <location>
        <begin position="85"/>
        <end position="102"/>
    </location>
</feature>
<feature type="compositionally biased region" description="Basic and acidic residues" evidence="2">
    <location>
        <begin position="104"/>
        <end position="122"/>
    </location>
</feature>
<proteinExistence type="predicted"/>
<protein>
    <recommendedName>
        <fullName evidence="1">Vacuolar ATPase assembly protein VMA22</fullName>
    </recommendedName>
</protein>
<dbReference type="eggNOG" id="ENOG502S50X">
    <property type="taxonomic scope" value="Eukaryota"/>
</dbReference>
<dbReference type="AlphaFoldDB" id="B9WMX9"/>
<dbReference type="Pfam" id="PF21730">
    <property type="entry name" value="Vma22_CCDC115"/>
    <property type="match status" value="1"/>
</dbReference>
<evidence type="ECO:0000256" key="1">
    <source>
        <dbReference type="ARBA" id="ARBA00093634"/>
    </source>
</evidence>
<dbReference type="GeneID" id="8049472"/>
<dbReference type="InterPro" id="IPR040357">
    <property type="entry name" value="Vma22/CCDC115"/>
</dbReference>
<evidence type="ECO:0000313" key="3">
    <source>
        <dbReference type="CGD" id="CAL0000170178"/>
    </source>
</evidence>
<dbReference type="GO" id="GO:1990871">
    <property type="term" value="C:Vma12-Vma22 assembly complex"/>
    <property type="evidence" value="ECO:0007669"/>
    <property type="project" value="TreeGrafter"/>
</dbReference>
<dbReference type="Proteomes" id="UP000002605">
    <property type="component" value="Chromosome R"/>
</dbReference>